<dbReference type="Pfam" id="PF00754">
    <property type="entry name" value="F5_F8_type_C"/>
    <property type="match status" value="1"/>
</dbReference>
<evidence type="ECO:0000313" key="9">
    <source>
        <dbReference type="Proteomes" id="UP000600139"/>
    </source>
</evidence>
<dbReference type="Pfam" id="PF21467">
    <property type="entry name" value="BetaGal_gal-bd"/>
    <property type="match status" value="1"/>
</dbReference>
<dbReference type="GO" id="GO:0004565">
    <property type="term" value="F:beta-galactosidase activity"/>
    <property type="evidence" value="ECO:0007669"/>
    <property type="project" value="UniProtKB-EC"/>
</dbReference>
<dbReference type="GO" id="GO:0005975">
    <property type="term" value="P:carbohydrate metabolic process"/>
    <property type="evidence" value="ECO:0007669"/>
    <property type="project" value="InterPro"/>
</dbReference>
<feature type="signal peptide" evidence="6">
    <location>
        <begin position="1"/>
        <end position="20"/>
    </location>
</feature>
<evidence type="ECO:0000256" key="2">
    <source>
        <dbReference type="ARBA" id="ARBA00022801"/>
    </source>
</evidence>
<protein>
    <recommendedName>
        <fullName evidence="4">Beta-galactosidase</fullName>
        <ecNumber evidence="4">3.2.1.23</ecNumber>
    </recommendedName>
</protein>
<evidence type="ECO:0000256" key="1">
    <source>
        <dbReference type="ARBA" id="ARBA00009809"/>
    </source>
</evidence>
<comment type="similarity">
    <text evidence="1 5">Belongs to the glycosyl hydrolase 35 family.</text>
</comment>
<proteinExistence type="inferred from homology"/>
<name>A0A934R0H3_9BACT</name>
<dbReference type="InterPro" id="IPR048912">
    <property type="entry name" value="BetaGal1-like_ABD1"/>
</dbReference>
<dbReference type="InterPro" id="IPR019801">
    <property type="entry name" value="Glyco_hydro_35_CS"/>
</dbReference>
<dbReference type="InterPro" id="IPR000421">
    <property type="entry name" value="FA58C"/>
</dbReference>
<dbReference type="Pfam" id="PF01301">
    <property type="entry name" value="Glyco_hydro_35"/>
    <property type="match status" value="1"/>
</dbReference>
<dbReference type="SUPFAM" id="SSF51445">
    <property type="entry name" value="(Trans)glycosidases"/>
    <property type="match status" value="1"/>
</dbReference>
<keyword evidence="6" id="KW-0732">Signal</keyword>
<dbReference type="AlphaFoldDB" id="A0A934R0H3"/>
<comment type="catalytic activity">
    <reaction evidence="4">
        <text>Hydrolysis of terminal non-reducing beta-D-galactose residues in beta-D-galactosides.</text>
        <dbReference type="EC" id="3.2.1.23"/>
    </reaction>
</comment>
<dbReference type="PRINTS" id="PR00742">
    <property type="entry name" value="GLHYDRLASE35"/>
</dbReference>
<dbReference type="EC" id="3.2.1.23" evidence="4"/>
<evidence type="ECO:0000259" key="7">
    <source>
        <dbReference type="PROSITE" id="PS50022"/>
    </source>
</evidence>
<evidence type="ECO:0000256" key="6">
    <source>
        <dbReference type="SAM" id="SignalP"/>
    </source>
</evidence>
<sequence>MRPCLALILTVASLAVSANAGTFEIKGRDYLVDGKPLQLLSGEMHYPRIPREYWQDRLKKAKAMGLNTICTYLFWNVHEPQPGKWDFSGNADFVEFIRACQAEGLYVLVRPGPYVCTEWEFGGYPGWIVADPKTVVRSTDPKFLKPAMAYLEKVSAMLKPLQIENGGPVLMIQVENEYGSYGDDQKFLQAHVDAIRKGGFTGTLFTADPPPALKNGTLPGITATVNFGGDARDAFKKYEELRPGQARMIGEFWVGWFDHWGAPHASTDAKSKAAEFDWTLSEGISANIYMFHGGTNWGFYAGANWNGGRYEPDTTSYDYSALLDEAGRPTDKFFAFKEVIQKRVPSATFGPMPEPQPIISIPEIKLTAAATLFDALPEPVVSEQPQTMEALGQNFGHVLYTTKVKGPFRGQFSVPLVRDRAILFVDGKRQGVPLDRRVKRFSSEIEIPAGEHTLGLLVENMGRINFSKEMVGERKGLVGPVKLGDKTLAGWNHYSIPLDSEWLGEQKSITGDPAATGKLAEPVIYRGSFNVDHLGDTWLDMSKYGKGMVWVNGRNLGRYWQVGAQQGLFLPGCWLKQGGNEIVVLETDLSEVPLTLSGVPNPVWQLNVETARLSRKPGQELKTAGLKPAHESEFPQGTTWQDVKFSKPVTGRYFALESLDAHDGKNYAAITELLVTDKDGRDIPREQVHVDYADSEELTGDDGAATNIIDNQPTTFWHTAWKGSGPAHPHQVVLDLGSVQTVTGFRYLPRPGKGAEGGRIKGYRVFVSEEKFPGL</sequence>
<dbReference type="PANTHER" id="PTHR23421">
    <property type="entry name" value="BETA-GALACTOSIDASE RELATED"/>
    <property type="match status" value="1"/>
</dbReference>
<dbReference type="EMBL" id="JAENIK010000004">
    <property type="protein sequence ID" value="MBK1814484.1"/>
    <property type="molecule type" value="Genomic_DNA"/>
</dbReference>
<dbReference type="Pfam" id="PF21317">
    <property type="entry name" value="BetaGal_ABD_1"/>
    <property type="match status" value="1"/>
</dbReference>
<dbReference type="RefSeq" id="WP_200349446.1">
    <property type="nucleotide sequence ID" value="NZ_BAABHZ010000010.1"/>
</dbReference>
<dbReference type="InterPro" id="IPR001944">
    <property type="entry name" value="Glycoside_Hdrlase_35"/>
</dbReference>
<keyword evidence="3 4" id="KW-0326">Glycosidase</keyword>
<dbReference type="InterPro" id="IPR008979">
    <property type="entry name" value="Galactose-bd-like_sf"/>
</dbReference>
<evidence type="ECO:0000256" key="3">
    <source>
        <dbReference type="ARBA" id="ARBA00023295"/>
    </source>
</evidence>
<dbReference type="PROSITE" id="PS50022">
    <property type="entry name" value="FA58C_3"/>
    <property type="match status" value="1"/>
</dbReference>
<evidence type="ECO:0000313" key="8">
    <source>
        <dbReference type="EMBL" id="MBK1814484.1"/>
    </source>
</evidence>
<reference evidence="8" key="1">
    <citation type="submission" date="2021-01" db="EMBL/GenBank/DDBJ databases">
        <title>Modified the classification status of verrucomicrobia.</title>
        <authorList>
            <person name="Feng X."/>
        </authorList>
    </citation>
    <scope>NUCLEOTIDE SEQUENCE</scope>
    <source>
        <strain evidence="8">JCM 18052</strain>
    </source>
</reference>
<feature type="chain" id="PRO_5037716750" description="Beta-galactosidase" evidence="6">
    <location>
        <begin position="21"/>
        <end position="775"/>
    </location>
</feature>
<evidence type="ECO:0000256" key="4">
    <source>
        <dbReference type="RuleBase" id="RU000675"/>
    </source>
</evidence>
<dbReference type="PROSITE" id="PS01182">
    <property type="entry name" value="GLYCOSYL_HYDROL_F35"/>
    <property type="match status" value="1"/>
</dbReference>
<gene>
    <name evidence="8" type="ORF">JIN84_02590</name>
</gene>
<keyword evidence="9" id="KW-1185">Reference proteome</keyword>
<dbReference type="InterPro" id="IPR048913">
    <property type="entry name" value="BetaGal_gal-bd"/>
</dbReference>
<accession>A0A934R0H3</accession>
<keyword evidence="2 4" id="KW-0378">Hydrolase</keyword>
<dbReference type="InterPro" id="IPR031330">
    <property type="entry name" value="Gly_Hdrlase_35_cat"/>
</dbReference>
<dbReference type="Gene3D" id="3.20.20.80">
    <property type="entry name" value="Glycosidases"/>
    <property type="match status" value="1"/>
</dbReference>
<dbReference type="InterPro" id="IPR017853">
    <property type="entry name" value="GH"/>
</dbReference>
<dbReference type="SUPFAM" id="SSF49785">
    <property type="entry name" value="Galactose-binding domain-like"/>
    <property type="match status" value="2"/>
</dbReference>
<organism evidence="8 9">
    <name type="scientific">Luteolibacter yonseiensis</name>
    <dbReference type="NCBI Taxonomy" id="1144680"/>
    <lineage>
        <taxon>Bacteria</taxon>
        <taxon>Pseudomonadati</taxon>
        <taxon>Verrucomicrobiota</taxon>
        <taxon>Verrucomicrobiia</taxon>
        <taxon>Verrucomicrobiales</taxon>
        <taxon>Verrucomicrobiaceae</taxon>
        <taxon>Luteolibacter</taxon>
    </lineage>
</organism>
<comment type="caution">
    <text evidence="8">The sequence shown here is derived from an EMBL/GenBank/DDBJ whole genome shotgun (WGS) entry which is preliminary data.</text>
</comment>
<feature type="domain" description="F5/8 type C" evidence="7">
    <location>
        <begin position="668"/>
        <end position="775"/>
    </location>
</feature>
<dbReference type="Gene3D" id="2.60.120.260">
    <property type="entry name" value="Galactose-binding domain-like"/>
    <property type="match status" value="3"/>
</dbReference>
<dbReference type="Proteomes" id="UP000600139">
    <property type="component" value="Unassembled WGS sequence"/>
</dbReference>
<evidence type="ECO:0000256" key="5">
    <source>
        <dbReference type="RuleBase" id="RU003679"/>
    </source>
</evidence>